<dbReference type="GO" id="GO:0016491">
    <property type="term" value="F:oxidoreductase activity"/>
    <property type="evidence" value="ECO:0007669"/>
    <property type="project" value="TreeGrafter"/>
</dbReference>
<reference evidence="3" key="1">
    <citation type="submission" date="2021-01" db="EMBL/GenBank/DDBJ databases">
        <authorList>
            <person name="Corre E."/>
            <person name="Pelletier E."/>
            <person name="Niang G."/>
            <person name="Scheremetjew M."/>
            <person name="Finn R."/>
            <person name="Kale V."/>
            <person name="Holt S."/>
            <person name="Cochrane G."/>
            <person name="Meng A."/>
            <person name="Brown T."/>
            <person name="Cohen L."/>
        </authorList>
    </citation>
    <scope>NUCLEOTIDE SEQUENCE</scope>
    <source>
        <strain evidence="3">CCMP622</strain>
    </source>
</reference>
<dbReference type="AlphaFoldDB" id="A0A7S2TJ54"/>
<gene>
    <name evidence="3" type="ORF">LSP00402_LOCUS3364</name>
</gene>
<evidence type="ECO:0000256" key="1">
    <source>
        <dbReference type="SAM" id="MobiDB-lite"/>
    </source>
</evidence>
<dbReference type="SUPFAM" id="SSF51735">
    <property type="entry name" value="NAD(P)-binding Rossmann-fold domains"/>
    <property type="match status" value="1"/>
</dbReference>
<dbReference type="InterPro" id="IPR000683">
    <property type="entry name" value="Gfo/Idh/MocA-like_OxRdtase_N"/>
</dbReference>
<dbReference type="GO" id="GO:0006740">
    <property type="term" value="P:NADPH regeneration"/>
    <property type="evidence" value="ECO:0007669"/>
    <property type="project" value="TreeGrafter"/>
</dbReference>
<dbReference type="Gene3D" id="3.30.360.10">
    <property type="entry name" value="Dihydrodipicolinate Reductase, domain 2"/>
    <property type="match status" value="1"/>
</dbReference>
<dbReference type="SUPFAM" id="SSF55347">
    <property type="entry name" value="Glyceraldehyde-3-phosphate dehydrogenase-like, C-terminal domain"/>
    <property type="match status" value="1"/>
</dbReference>
<evidence type="ECO:0000259" key="2">
    <source>
        <dbReference type="Pfam" id="PF01408"/>
    </source>
</evidence>
<dbReference type="PANTHER" id="PTHR42840:SF6">
    <property type="entry name" value="BINDING ROSSMANN FOLD OXIDOREDUCTASE, PUTATIVE (AFU_ORTHOLOGUE AFUA_3G11930)-RELATED"/>
    <property type="match status" value="1"/>
</dbReference>
<dbReference type="Gene3D" id="3.40.50.720">
    <property type="entry name" value="NAD(P)-binding Rossmann-like Domain"/>
    <property type="match status" value="1"/>
</dbReference>
<proteinExistence type="predicted"/>
<feature type="domain" description="Gfo/Idh/MocA-like oxidoreductase N-terminal" evidence="2">
    <location>
        <begin position="111"/>
        <end position="187"/>
    </location>
</feature>
<feature type="compositionally biased region" description="Low complexity" evidence="1">
    <location>
        <begin position="18"/>
        <end position="27"/>
    </location>
</feature>
<protein>
    <recommendedName>
        <fullName evidence="2">Gfo/Idh/MocA-like oxidoreductase N-terminal domain-containing protein</fullName>
    </recommendedName>
</protein>
<accession>A0A7S2TJ54</accession>
<evidence type="ECO:0000313" key="3">
    <source>
        <dbReference type="EMBL" id="CAD9750731.1"/>
    </source>
</evidence>
<dbReference type="EMBL" id="HBHP01005427">
    <property type="protein sequence ID" value="CAD9750731.1"/>
    <property type="molecule type" value="Transcribed_RNA"/>
</dbReference>
<sequence>MSKQPSEVKNNHHHHHQQQQQQQQQQQAPNALLVGSGEYTTGYVSGGASKSDKNKGVVGLVFFDLRFRGLVGDRVCICGTNGTKFPAVRSHFDSAIGKEYNMSVKCETYPKDDVKKDTKAYLEAMDSMKKGDVVTVFTPDDTHFQVVMAAISRGLHVMCTKPMVKTLDEHRKIAEAAKKAGVLVQVEVHKRFDFIYEDARERIRSLGDFSYFVSHMSQPKFQLETFRAWAGKSSDISYYLNSHHIDFHVWALQGLARPVSVYGVASTGVAHSMDIPAEDTITLTVQWVNLKSGNIGNAVYTASWIAGKADVHSQQRFFYMGHGGEIKIDQAHRGYTTCTDQKGSFSSVNPLYMKYTKAHDGHFGGRHGYGYRSFEAFVHQVSSLNSGKGTLEQADDHLPTANNTLQVTAILEAGRRSIDSKKPITIKYDSAGDPEGFTS</sequence>
<dbReference type="GO" id="GO:0005737">
    <property type="term" value="C:cytoplasm"/>
    <property type="evidence" value="ECO:0007669"/>
    <property type="project" value="TreeGrafter"/>
</dbReference>
<feature type="region of interest" description="Disordered" evidence="1">
    <location>
        <begin position="1"/>
        <end position="29"/>
    </location>
</feature>
<dbReference type="Pfam" id="PF01408">
    <property type="entry name" value="GFO_IDH_MocA"/>
    <property type="match status" value="1"/>
</dbReference>
<dbReference type="InterPro" id="IPR036291">
    <property type="entry name" value="NAD(P)-bd_dom_sf"/>
</dbReference>
<dbReference type="PANTHER" id="PTHR42840">
    <property type="entry name" value="NAD(P)-BINDING ROSSMANN-FOLD SUPERFAMILY PROTEIN-RELATED"/>
    <property type="match status" value="1"/>
</dbReference>
<dbReference type="GO" id="GO:0000166">
    <property type="term" value="F:nucleotide binding"/>
    <property type="evidence" value="ECO:0007669"/>
    <property type="project" value="InterPro"/>
</dbReference>
<organism evidence="3">
    <name type="scientific">Lotharella oceanica</name>
    <dbReference type="NCBI Taxonomy" id="641309"/>
    <lineage>
        <taxon>Eukaryota</taxon>
        <taxon>Sar</taxon>
        <taxon>Rhizaria</taxon>
        <taxon>Cercozoa</taxon>
        <taxon>Chlorarachniophyceae</taxon>
        <taxon>Lotharella</taxon>
    </lineage>
</organism>
<name>A0A7S2TJ54_9EUKA</name>